<name>A0ABM7X4N5_9BACT</name>
<gene>
    <name evidence="3" type="ORF">AMOR_57770</name>
</gene>
<dbReference type="Proteomes" id="UP001162891">
    <property type="component" value="Chromosome"/>
</dbReference>
<feature type="chain" id="PRO_5046374307" description="Peptidase C14 caspase domain-containing protein" evidence="1">
    <location>
        <begin position="20"/>
        <end position="526"/>
    </location>
</feature>
<feature type="domain" description="Peptidase C14 caspase" evidence="2">
    <location>
        <begin position="25"/>
        <end position="206"/>
    </location>
</feature>
<protein>
    <recommendedName>
        <fullName evidence="2">Peptidase C14 caspase domain-containing protein</fullName>
    </recommendedName>
</protein>
<evidence type="ECO:0000256" key="1">
    <source>
        <dbReference type="SAM" id="SignalP"/>
    </source>
</evidence>
<organism evidence="3 4">
    <name type="scientific">Anaeromyxobacter oryzae</name>
    <dbReference type="NCBI Taxonomy" id="2918170"/>
    <lineage>
        <taxon>Bacteria</taxon>
        <taxon>Pseudomonadati</taxon>
        <taxon>Myxococcota</taxon>
        <taxon>Myxococcia</taxon>
        <taxon>Myxococcales</taxon>
        <taxon>Cystobacterineae</taxon>
        <taxon>Anaeromyxobacteraceae</taxon>
        <taxon>Anaeromyxobacter</taxon>
    </lineage>
</organism>
<evidence type="ECO:0000259" key="2">
    <source>
        <dbReference type="Pfam" id="PF00656"/>
    </source>
</evidence>
<dbReference type="EMBL" id="AP025591">
    <property type="protein sequence ID" value="BDG06781.1"/>
    <property type="molecule type" value="Genomic_DNA"/>
</dbReference>
<keyword evidence="4" id="KW-1185">Reference proteome</keyword>
<dbReference type="Gene3D" id="3.40.50.1460">
    <property type="match status" value="1"/>
</dbReference>
<feature type="signal peptide" evidence="1">
    <location>
        <begin position="1"/>
        <end position="19"/>
    </location>
</feature>
<reference evidence="4" key="1">
    <citation type="journal article" date="2022" name="Int. J. Syst. Evol. Microbiol.">
        <title>Anaeromyxobacter oryzae sp. nov., Anaeromyxobacter diazotrophicus sp. nov. and Anaeromyxobacter paludicola sp. nov., isolated from paddy soils.</title>
        <authorList>
            <person name="Itoh H."/>
            <person name="Xu Z."/>
            <person name="Mise K."/>
            <person name="Masuda Y."/>
            <person name="Ushijima N."/>
            <person name="Hayakawa C."/>
            <person name="Shiratori Y."/>
            <person name="Senoo K."/>
        </authorList>
    </citation>
    <scope>NUCLEOTIDE SEQUENCE [LARGE SCALE GENOMIC DNA]</scope>
    <source>
        <strain evidence="4">Red232</strain>
    </source>
</reference>
<evidence type="ECO:0000313" key="4">
    <source>
        <dbReference type="Proteomes" id="UP001162891"/>
    </source>
</evidence>
<accession>A0ABM7X4N5</accession>
<dbReference type="Pfam" id="PF00656">
    <property type="entry name" value="Peptidase_C14"/>
    <property type="match status" value="1"/>
</dbReference>
<proteinExistence type="predicted"/>
<evidence type="ECO:0000313" key="3">
    <source>
        <dbReference type="EMBL" id="BDG06781.1"/>
    </source>
</evidence>
<sequence length="526" mass="54111">MSRAGVAAALLALAAGAGAAEPHRFALVAGEPDGGPGAVRLRYAERDARRIHDILLRVGGVRPEDARLLLSAGVRAFMDALAELSARAEAARARGETTVLLVYYSGHARDGALRLGSGRLPFDDLRAALERAPADVRIGLVDSCRSGAIARAKGARPAPAFDVASAAGEGPRGLVLIASSAADEDSQESDLIGASWFTHHLASGLLGGADASGDGKVTLSEAYAYAYARTVGSTASSSGGVQHPVFLYDLGGAGDVVLSDLTPVGGGLVFPPAAEGLYVVLDGGGRAVAEVAKGAGAERRVALPPGRYVVKKRLADESGLLVTPVSLGGGAVAVDDARMDRVALERDPQKGYGGARWSLLGGLGAQRFFDRAARDGLFPPATLLGAELAVRDDLGHGLAWGLDAALGGGNGDLRMPGVEPVPVKFVEVAAGASLWKDFRVGPVTLSAGGRVAFTWLARSFPAEAGLPSQYFFTATPGLVGAVSWRATPRLSAVARARISYLFYNVDRNRSLGFAEGIVGVEYALGE</sequence>
<keyword evidence="1" id="KW-0732">Signal</keyword>
<dbReference type="RefSeq" id="WP_248357256.1">
    <property type="nucleotide sequence ID" value="NZ_AP025591.1"/>
</dbReference>
<dbReference type="InterPro" id="IPR011600">
    <property type="entry name" value="Pept_C14_caspase"/>
</dbReference>